<feature type="non-terminal residue" evidence="1">
    <location>
        <position position="1"/>
    </location>
</feature>
<dbReference type="OrthoDB" id="2272068at2759"/>
<gene>
    <name evidence="1" type="ORF">BCR32DRAFT_308631</name>
</gene>
<protein>
    <recommendedName>
        <fullName evidence="3">Endonuclease/exonuclease/phosphatase domain-containing protein</fullName>
    </recommendedName>
</protein>
<reference evidence="1 2" key="2">
    <citation type="submission" date="2016-08" db="EMBL/GenBank/DDBJ databases">
        <title>Pervasive Adenine N6-methylation of Active Genes in Fungi.</title>
        <authorList>
            <consortium name="DOE Joint Genome Institute"/>
            <person name="Mondo S.J."/>
            <person name="Dannebaum R.O."/>
            <person name="Kuo R.C."/>
            <person name="Labutti K."/>
            <person name="Haridas S."/>
            <person name="Kuo A."/>
            <person name="Salamov A."/>
            <person name="Ahrendt S.R."/>
            <person name="Lipzen A."/>
            <person name="Sullivan W."/>
            <person name="Andreopoulos W.B."/>
            <person name="Clum A."/>
            <person name="Lindquist E."/>
            <person name="Daum C."/>
            <person name="Ramamoorthy G.K."/>
            <person name="Gryganskyi A."/>
            <person name="Culley D."/>
            <person name="Magnuson J.K."/>
            <person name="James T.Y."/>
            <person name="O'Malley M.A."/>
            <person name="Stajich J.E."/>
            <person name="Spatafora J.W."/>
            <person name="Visel A."/>
            <person name="Grigoriev I.V."/>
        </authorList>
    </citation>
    <scope>NUCLEOTIDE SEQUENCE [LARGE SCALE GENOMIC DNA]</scope>
    <source>
        <strain evidence="1 2">S4</strain>
    </source>
</reference>
<dbReference type="PANTHER" id="PTHR47510">
    <property type="entry name" value="REVERSE TRANSCRIPTASE DOMAIN-CONTAINING PROTEIN"/>
    <property type="match status" value="1"/>
</dbReference>
<reference evidence="1 2" key="1">
    <citation type="submission" date="2016-08" db="EMBL/GenBank/DDBJ databases">
        <title>A Parts List for Fungal Cellulosomes Revealed by Comparative Genomics.</title>
        <authorList>
            <consortium name="DOE Joint Genome Institute"/>
            <person name="Haitjema C.H."/>
            <person name="Gilmore S.P."/>
            <person name="Henske J.K."/>
            <person name="Solomon K.V."/>
            <person name="De Groot R."/>
            <person name="Kuo A."/>
            <person name="Mondo S.J."/>
            <person name="Salamov A.A."/>
            <person name="Labutti K."/>
            <person name="Zhao Z."/>
            <person name="Chiniquy J."/>
            <person name="Barry K."/>
            <person name="Brewer H.M."/>
            <person name="Purvine S.O."/>
            <person name="Wright A.T."/>
            <person name="Boxma B."/>
            <person name="Van Alen T."/>
            <person name="Hackstein J.H."/>
            <person name="Baker S.E."/>
            <person name="Grigoriev I.V."/>
            <person name="O'Malley M.A."/>
        </authorList>
    </citation>
    <scope>NUCLEOTIDE SEQUENCE [LARGE SCALE GENOMIC DNA]</scope>
    <source>
        <strain evidence="1 2">S4</strain>
    </source>
</reference>
<dbReference type="AlphaFoldDB" id="A0A1Y1V2D6"/>
<dbReference type="STRING" id="1754192.A0A1Y1V2D6"/>
<evidence type="ECO:0000313" key="2">
    <source>
        <dbReference type="Proteomes" id="UP000193944"/>
    </source>
</evidence>
<name>A0A1Y1V2D6_9FUNG</name>
<dbReference type="SUPFAM" id="SSF56219">
    <property type="entry name" value="DNase I-like"/>
    <property type="match status" value="1"/>
</dbReference>
<dbReference type="Gene3D" id="3.60.10.10">
    <property type="entry name" value="Endonuclease/exonuclease/phosphatase"/>
    <property type="match status" value="1"/>
</dbReference>
<organism evidence="1 2">
    <name type="scientific">Anaeromyces robustus</name>
    <dbReference type="NCBI Taxonomy" id="1754192"/>
    <lineage>
        <taxon>Eukaryota</taxon>
        <taxon>Fungi</taxon>
        <taxon>Fungi incertae sedis</taxon>
        <taxon>Chytridiomycota</taxon>
        <taxon>Chytridiomycota incertae sedis</taxon>
        <taxon>Neocallimastigomycetes</taxon>
        <taxon>Neocallimastigales</taxon>
        <taxon>Neocallimastigaceae</taxon>
        <taxon>Anaeromyces</taxon>
    </lineage>
</organism>
<dbReference type="PANTHER" id="PTHR47510:SF3">
    <property type="entry name" value="ENDO_EXONUCLEASE_PHOSPHATASE DOMAIN-CONTAINING PROTEIN"/>
    <property type="match status" value="1"/>
</dbReference>
<proteinExistence type="predicted"/>
<evidence type="ECO:0008006" key="3">
    <source>
        <dbReference type="Google" id="ProtNLM"/>
    </source>
</evidence>
<sequence length="799" mass="94384">VKYLRKEDFNENLKNKKFNIKITSNILIEKINNQIGYRYKENIDKLNIFYLNSTGFKDYKQKIIFQNLIYQYDIIFIAESWYGSFDKIIKKNSFVATTPYPLFKSGIRHNGGIYCFSNPLLKPYISVLQCTKYSISIKIFDIIIKGIYLPPSLKPYQFKNELINDNSYIPHIILGDFNVDIIKDDPKDKSPILKEYCEKNGLYYQRPILKSAEVGIPKINIISSLVIKNLIDFENFKVKNSNEKQKLIDIADSIVLTLLQDTCEDLLGELNENKKVFEGYSYNSFFKKRMKSVIKLDDDYVEPNELDGNPVDDAYNYYNDFYKLKNNNNNNNNNNINNNILVIGDLDFSEYITVELIKLKISKLPSHKACGLDGIHTVILQEINESKFPEVLFHLFKLCISLGVTPKRWNEGFIFPIPKKEKFNKIQNLRPISITNIFRKIFEILLLTYIYKKLNSIDWKTHLNESARKSLNILDTFKYYKNIWPTYIKLHIFRIYIRPIMEYSACLAFYWMNSKTTDKLKNRNYLGSIDYSEVSNYHKVIQEGLEWIVNHNRMSSSACLLGIPTTMTRLYCLALKLQRHIAKMDVNNPLYLAFNPPGNVKPFTCFSFANKVYRWKELFTVYKYFDPTSTNESYSEQIKKVDKKVKEVKVHEMNKSIMGKLILPSARINLKKNDKIDIREKITSADKCVFIRDRKTRNNAVDWRINCFLFKYKCPICRKEFNRGHINKCDFIHQPPYNRFIKEKDIYLFNKDKEKYENLPKSYNILDSLLNHQNYYTFGKFTGEMIENSEKINENENEN</sequence>
<keyword evidence="2" id="KW-1185">Reference proteome</keyword>
<dbReference type="InterPro" id="IPR036691">
    <property type="entry name" value="Endo/exonu/phosph_ase_sf"/>
</dbReference>
<accession>A0A1Y1V2D6</accession>
<dbReference type="EMBL" id="MCFG01000786">
    <property type="protein sequence ID" value="ORX44463.1"/>
    <property type="molecule type" value="Genomic_DNA"/>
</dbReference>
<evidence type="ECO:0000313" key="1">
    <source>
        <dbReference type="EMBL" id="ORX44463.1"/>
    </source>
</evidence>
<dbReference type="Proteomes" id="UP000193944">
    <property type="component" value="Unassembled WGS sequence"/>
</dbReference>
<comment type="caution">
    <text evidence="1">The sequence shown here is derived from an EMBL/GenBank/DDBJ whole genome shotgun (WGS) entry which is preliminary data.</text>
</comment>